<gene>
    <name evidence="2" type="ORF">B296_00057030</name>
</gene>
<dbReference type="AlphaFoldDB" id="A0A426XSW3"/>
<name>A0A426XSW3_ENSVE</name>
<dbReference type="EMBL" id="AMZH03017750">
    <property type="protein sequence ID" value="RRT42557.1"/>
    <property type="molecule type" value="Genomic_DNA"/>
</dbReference>
<reference evidence="2 3" key="1">
    <citation type="journal article" date="2014" name="Agronomy (Basel)">
        <title>A Draft Genome Sequence for Ensete ventricosum, the Drought-Tolerant Tree Against Hunger.</title>
        <authorList>
            <person name="Harrison J."/>
            <person name="Moore K.A."/>
            <person name="Paszkiewicz K."/>
            <person name="Jones T."/>
            <person name="Grant M."/>
            <person name="Ambacheew D."/>
            <person name="Muzemil S."/>
            <person name="Studholme D.J."/>
        </authorList>
    </citation>
    <scope>NUCLEOTIDE SEQUENCE [LARGE SCALE GENOMIC DNA]</scope>
</reference>
<comment type="caution">
    <text evidence="2">The sequence shown here is derived from an EMBL/GenBank/DDBJ whole genome shotgun (WGS) entry which is preliminary data.</text>
</comment>
<evidence type="ECO:0000313" key="2">
    <source>
        <dbReference type="EMBL" id="RRT42557.1"/>
    </source>
</evidence>
<feature type="non-terminal residue" evidence="2">
    <location>
        <position position="1"/>
    </location>
</feature>
<feature type="region of interest" description="Disordered" evidence="1">
    <location>
        <begin position="84"/>
        <end position="104"/>
    </location>
</feature>
<dbReference type="Proteomes" id="UP000287651">
    <property type="component" value="Unassembled WGS sequence"/>
</dbReference>
<feature type="compositionally biased region" description="Low complexity" evidence="1">
    <location>
        <begin position="95"/>
        <end position="104"/>
    </location>
</feature>
<evidence type="ECO:0000313" key="3">
    <source>
        <dbReference type="Proteomes" id="UP000287651"/>
    </source>
</evidence>
<protein>
    <submittedName>
        <fullName evidence="2">Uncharacterized protein</fullName>
    </submittedName>
</protein>
<accession>A0A426XSW3</accession>
<evidence type="ECO:0000256" key="1">
    <source>
        <dbReference type="SAM" id="MobiDB-lite"/>
    </source>
</evidence>
<sequence>WELAWSASGAAEGIGSLLGWRKGVRQKKTETRRKIVKGSRKACQGLGRYGPRIKLRHQAKDWTIRWELAGSLLGLHRRRSIVDTSVPQGGGLGSGRRSVGVEPL</sequence>
<organism evidence="2 3">
    <name type="scientific">Ensete ventricosum</name>
    <name type="common">Abyssinian banana</name>
    <name type="synonym">Musa ensete</name>
    <dbReference type="NCBI Taxonomy" id="4639"/>
    <lineage>
        <taxon>Eukaryota</taxon>
        <taxon>Viridiplantae</taxon>
        <taxon>Streptophyta</taxon>
        <taxon>Embryophyta</taxon>
        <taxon>Tracheophyta</taxon>
        <taxon>Spermatophyta</taxon>
        <taxon>Magnoliopsida</taxon>
        <taxon>Liliopsida</taxon>
        <taxon>Zingiberales</taxon>
        <taxon>Musaceae</taxon>
        <taxon>Ensete</taxon>
    </lineage>
</organism>
<proteinExistence type="predicted"/>